<dbReference type="Proteomes" id="UP000029567">
    <property type="component" value="Unassembled WGS sequence"/>
</dbReference>
<proteinExistence type="predicted"/>
<name>A0A0E3BD33_9BURK</name>
<evidence type="ECO:0000313" key="2">
    <source>
        <dbReference type="EMBL" id="KGG82863.1"/>
    </source>
</evidence>
<sequence length="68" mass="7570">MYADPAHIRKNRVNLSLNDAEDRLAEAMAEFNGMQKSVFLRELVLEGLSRFHSSKSAAAATEMRATNS</sequence>
<protein>
    <submittedName>
        <fullName evidence="2">Uncharacterized protein</fullName>
    </submittedName>
</protein>
<dbReference type="AlphaFoldDB" id="A0A0E3BD33"/>
<reference evidence="2 3" key="1">
    <citation type="submission" date="2013-09" db="EMBL/GenBank/DDBJ databases">
        <title>High correlation between genotypes and phenotypes of environmental bacteria Comamonas testosteroni strains.</title>
        <authorList>
            <person name="Liu L."/>
            <person name="Zhu W."/>
            <person name="Xia X."/>
            <person name="Xu B."/>
            <person name="Luo M."/>
            <person name="Wang G."/>
        </authorList>
    </citation>
    <scope>NUCLEOTIDE SEQUENCE [LARGE SCALE GENOMIC DNA]</scope>
    <source>
        <strain evidence="2 3">JL14</strain>
    </source>
</reference>
<organism evidence="2 3">
    <name type="scientific">Comamonas thiooxydans</name>
    <dbReference type="NCBI Taxonomy" id="363952"/>
    <lineage>
        <taxon>Bacteria</taxon>
        <taxon>Pseudomonadati</taxon>
        <taxon>Pseudomonadota</taxon>
        <taxon>Betaproteobacteria</taxon>
        <taxon>Burkholderiales</taxon>
        <taxon>Comamonadaceae</taxon>
        <taxon>Comamonas</taxon>
    </lineage>
</organism>
<accession>A0A0E3BD33</accession>
<evidence type="ECO:0000313" key="3">
    <source>
        <dbReference type="Proteomes" id="UP000029567"/>
    </source>
</evidence>
<feature type="coiled-coil region" evidence="1">
    <location>
        <begin position="10"/>
        <end position="37"/>
    </location>
</feature>
<evidence type="ECO:0000256" key="1">
    <source>
        <dbReference type="SAM" id="Coils"/>
    </source>
</evidence>
<comment type="caution">
    <text evidence="2">The sequence shown here is derived from an EMBL/GenBank/DDBJ whole genome shotgun (WGS) entry which is preliminary data.</text>
</comment>
<dbReference type="RefSeq" id="WP_034383533.1">
    <property type="nucleotide sequence ID" value="NZ_AWTN01000148.1"/>
</dbReference>
<keyword evidence="1" id="KW-0175">Coiled coil</keyword>
<dbReference type="EMBL" id="AWTN01000148">
    <property type="protein sequence ID" value="KGG82863.1"/>
    <property type="molecule type" value="Genomic_DNA"/>
</dbReference>
<gene>
    <name evidence="2" type="ORF">P245_25665</name>
</gene>